<comment type="caution">
    <text evidence="1">The sequence shown here is derived from an EMBL/GenBank/DDBJ whole genome shotgun (WGS) entry which is preliminary data.</text>
</comment>
<dbReference type="EMBL" id="MU277205">
    <property type="protein sequence ID" value="KAI0062887.1"/>
    <property type="molecule type" value="Genomic_DNA"/>
</dbReference>
<gene>
    <name evidence="1" type="ORF">BV25DRAFT_1824928</name>
</gene>
<protein>
    <submittedName>
        <fullName evidence="1">Mannitol-1-phosphate dehydrogenase MPDH1</fullName>
    </submittedName>
</protein>
<accession>A0ACB8T337</accession>
<name>A0ACB8T337_9AGAM</name>
<keyword evidence="2" id="KW-1185">Reference proteome</keyword>
<proteinExistence type="predicted"/>
<sequence length="359" mass="38208">MTKTMIIPATQKAALLTAFGKDIEIQYDYPVPAVADLTPGQCLVRLDVSGVCHSDLHIQRGEFRAIPTFPFIGGHEGIGTIVALSPGTQATLLADIGRRVGIKWLADACTKCELCRTGYEPLCTSSKLSGYTTNGTFSEYVVAAINHVVPIPDNVDSKAAVSILCAGLTVYKGLKVSNTKVGNWVVIPGAGGGLGHLAIQYAVAMGLRVLAIDTGAEKKRMCLEVGAEKWIDFRESADVVKDVVEACDGRGPHAALITSPSGIAYDNAIMYLRPTGTLVCVAMASPEYSLRSPVGLIIGKSLTIVGSVLGNLQDAIEALDLVARKKVKTHFSTRKLEEINDVFQELHSGQLVGRAVIQF</sequence>
<dbReference type="Proteomes" id="UP000814140">
    <property type="component" value="Unassembled WGS sequence"/>
</dbReference>
<organism evidence="1 2">
    <name type="scientific">Artomyces pyxidatus</name>
    <dbReference type="NCBI Taxonomy" id="48021"/>
    <lineage>
        <taxon>Eukaryota</taxon>
        <taxon>Fungi</taxon>
        <taxon>Dikarya</taxon>
        <taxon>Basidiomycota</taxon>
        <taxon>Agaricomycotina</taxon>
        <taxon>Agaricomycetes</taxon>
        <taxon>Russulales</taxon>
        <taxon>Auriscalpiaceae</taxon>
        <taxon>Artomyces</taxon>
    </lineage>
</organism>
<reference evidence="1" key="1">
    <citation type="submission" date="2021-03" db="EMBL/GenBank/DDBJ databases">
        <authorList>
            <consortium name="DOE Joint Genome Institute"/>
            <person name="Ahrendt S."/>
            <person name="Looney B.P."/>
            <person name="Miyauchi S."/>
            <person name="Morin E."/>
            <person name="Drula E."/>
            <person name="Courty P.E."/>
            <person name="Chicoki N."/>
            <person name="Fauchery L."/>
            <person name="Kohler A."/>
            <person name="Kuo A."/>
            <person name="Labutti K."/>
            <person name="Pangilinan J."/>
            <person name="Lipzen A."/>
            <person name="Riley R."/>
            <person name="Andreopoulos W."/>
            <person name="He G."/>
            <person name="Johnson J."/>
            <person name="Barry K.W."/>
            <person name="Grigoriev I.V."/>
            <person name="Nagy L."/>
            <person name="Hibbett D."/>
            <person name="Henrissat B."/>
            <person name="Matheny P.B."/>
            <person name="Labbe J."/>
            <person name="Martin F."/>
        </authorList>
    </citation>
    <scope>NUCLEOTIDE SEQUENCE</scope>
    <source>
        <strain evidence="1">HHB10654</strain>
    </source>
</reference>
<reference evidence="1" key="2">
    <citation type="journal article" date="2022" name="New Phytol.">
        <title>Evolutionary transition to the ectomycorrhizal habit in the genomes of a hyperdiverse lineage of mushroom-forming fungi.</title>
        <authorList>
            <person name="Looney B."/>
            <person name="Miyauchi S."/>
            <person name="Morin E."/>
            <person name="Drula E."/>
            <person name="Courty P.E."/>
            <person name="Kohler A."/>
            <person name="Kuo A."/>
            <person name="LaButti K."/>
            <person name="Pangilinan J."/>
            <person name="Lipzen A."/>
            <person name="Riley R."/>
            <person name="Andreopoulos W."/>
            <person name="He G."/>
            <person name="Johnson J."/>
            <person name="Nolan M."/>
            <person name="Tritt A."/>
            <person name="Barry K.W."/>
            <person name="Grigoriev I.V."/>
            <person name="Nagy L.G."/>
            <person name="Hibbett D."/>
            <person name="Henrissat B."/>
            <person name="Matheny P.B."/>
            <person name="Labbe J."/>
            <person name="Martin F.M."/>
        </authorList>
    </citation>
    <scope>NUCLEOTIDE SEQUENCE</scope>
    <source>
        <strain evidence="1">HHB10654</strain>
    </source>
</reference>
<evidence type="ECO:0000313" key="1">
    <source>
        <dbReference type="EMBL" id="KAI0062887.1"/>
    </source>
</evidence>
<evidence type="ECO:0000313" key="2">
    <source>
        <dbReference type="Proteomes" id="UP000814140"/>
    </source>
</evidence>